<dbReference type="CDD" id="cd04301">
    <property type="entry name" value="NAT_SF"/>
    <property type="match status" value="1"/>
</dbReference>
<dbReference type="OrthoDB" id="47374at2759"/>
<name>A0A9W8HW41_9FUNG</name>
<organism evidence="4 5">
    <name type="scientific">Coemansia guatemalensis</name>
    <dbReference type="NCBI Taxonomy" id="2761395"/>
    <lineage>
        <taxon>Eukaryota</taxon>
        <taxon>Fungi</taxon>
        <taxon>Fungi incertae sedis</taxon>
        <taxon>Zoopagomycota</taxon>
        <taxon>Kickxellomycotina</taxon>
        <taxon>Kickxellomycetes</taxon>
        <taxon>Kickxellales</taxon>
        <taxon>Kickxellaceae</taxon>
        <taxon>Coemansia</taxon>
    </lineage>
</organism>
<dbReference type="PANTHER" id="PTHR42919:SF8">
    <property type="entry name" value="N-ALPHA-ACETYLTRANSFERASE 50"/>
    <property type="match status" value="1"/>
</dbReference>
<dbReference type="SUPFAM" id="SSF55729">
    <property type="entry name" value="Acyl-CoA N-acyltransferases (Nat)"/>
    <property type="match status" value="1"/>
</dbReference>
<protein>
    <recommendedName>
        <fullName evidence="3">N-acetyltransferase domain-containing protein</fullName>
    </recommendedName>
</protein>
<evidence type="ECO:0000256" key="2">
    <source>
        <dbReference type="ARBA" id="ARBA00023315"/>
    </source>
</evidence>
<dbReference type="Pfam" id="PF00583">
    <property type="entry name" value="Acetyltransf_1"/>
    <property type="match status" value="1"/>
</dbReference>
<dbReference type="PANTHER" id="PTHR42919">
    <property type="entry name" value="N-ALPHA-ACETYLTRANSFERASE"/>
    <property type="match status" value="1"/>
</dbReference>
<feature type="domain" description="N-acetyltransferase" evidence="3">
    <location>
        <begin position="21"/>
        <end position="186"/>
    </location>
</feature>
<dbReference type="InterPro" id="IPR051556">
    <property type="entry name" value="N-term/lysine_N-AcTrnsfr"/>
</dbReference>
<keyword evidence="1" id="KW-0808">Transferase</keyword>
<dbReference type="GO" id="GO:0016747">
    <property type="term" value="F:acyltransferase activity, transferring groups other than amino-acyl groups"/>
    <property type="evidence" value="ECO:0007669"/>
    <property type="project" value="InterPro"/>
</dbReference>
<evidence type="ECO:0000256" key="1">
    <source>
        <dbReference type="ARBA" id="ARBA00022679"/>
    </source>
</evidence>
<feature type="non-terminal residue" evidence="4">
    <location>
        <position position="1"/>
    </location>
</feature>
<keyword evidence="2" id="KW-0012">Acyltransferase</keyword>
<evidence type="ECO:0000313" key="5">
    <source>
        <dbReference type="Proteomes" id="UP001140094"/>
    </source>
</evidence>
<proteinExistence type="predicted"/>
<dbReference type="Proteomes" id="UP001140094">
    <property type="component" value="Unassembled WGS sequence"/>
</dbReference>
<dbReference type="GO" id="GO:0031415">
    <property type="term" value="C:NatA complex"/>
    <property type="evidence" value="ECO:0007669"/>
    <property type="project" value="TreeGrafter"/>
</dbReference>
<dbReference type="InterPro" id="IPR000182">
    <property type="entry name" value="GNAT_dom"/>
</dbReference>
<dbReference type="GO" id="GO:0007064">
    <property type="term" value="P:mitotic sister chromatid cohesion"/>
    <property type="evidence" value="ECO:0007669"/>
    <property type="project" value="TreeGrafter"/>
</dbReference>
<accession>A0A9W8HW41</accession>
<gene>
    <name evidence="4" type="ORF">H4R20_006346</name>
</gene>
<dbReference type="PROSITE" id="PS51186">
    <property type="entry name" value="GNAT"/>
    <property type="match status" value="1"/>
</dbReference>
<keyword evidence="5" id="KW-1185">Reference proteome</keyword>
<dbReference type="AlphaFoldDB" id="A0A9W8HW41"/>
<comment type="caution">
    <text evidence="4">The sequence shown here is derived from an EMBL/GenBank/DDBJ whole genome shotgun (WGS) entry which is preliminary data.</text>
</comment>
<dbReference type="Gene3D" id="3.40.630.30">
    <property type="match status" value="1"/>
</dbReference>
<dbReference type="EMBL" id="JANBUO010002665">
    <property type="protein sequence ID" value="KAJ2794068.1"/>
    <property type="molecule type" value="Genomic_DNA"/>
</dbReference>
<evidence type="ECO:0000313" key="4">
    <source>
        <dbReference type="EMBL" id="KAJ2794068.1"/>
    </source>
</evidence>
<reference evidence="4" key="1">
    <citation type="submission" date="2022-07" db="EMBL/GenBank/DDBJ databases">
        <title>Phylogenomic reconstructions and comparative analyses of Kickxellomycotina fungi.</title>
        <authorList>
            <person name="Reynolds N.K."/>
            <person name="Stajich J.E."/>
            <person name="Barry K."/>
            <person name="Grigoriev I.V."/>
            <person name="Crous P."/>
            <person name="Smith M.E."/>
        </authorList>
    </citation>
    <scope>NUCLEOTIDE SEQUENCE</scope>
    <source>
        <strain evidence="4">NRRL 1565</strain>
    </source>
</reference>
<sequence length="186" mass="20852">DERTAVVMETTQTVVTHGPQIELHGVDLNNLNKVRNLNAALFPVRYTAPFYKSLLQPGQFAQLAICDGVCVGTVTCRAQILGFADSPTAYSNFQAPPPTEFEVYMMTLGVLAPYRRLGIARMLLNSAISAAAADPSVKRIVLHVQIDNDDALRFYHKHGFTTSHMVERYYKLLDPPHAYLLQYRLR</sequence>
<dbReference type="InterPro" id="IPR016181">
    <property type="entry name" value="Acyl_CoA_acyltransferase"/>
</dbReference>
<evidence type="ECO:0000259" key="3">
    <source>
        <dbReference type="PROSITE" id="PS51186"/>
    </source>
</evidence>